<dbReference type="InterPro" id="IPR000073">
    <property type="entry name" value="AB_hydrolase_1"/>
</dbReference>
<evidence type="ECO:0000313" key="3">
    <source>
        <dbReference type="Proteomes" id="UP001164390"/>
    </source>
</evidence>
<dbReference type="Gene3D" id="3.40.50.1820">
    <property type="entry name" value="alpha/beta hydrolase"/>
    <property type="match status" value="1"/>
</dbReference>
<dbReference type="GO" id="GO:0003677">
    <property type="term" value="F:DNA binding"/>
    <property type="evidence" value="ECO:0007669"/>
    <property type="project" value="InterPro"/>
</dbReference>
<dbReference type="EMBL" id="CP094970">
    <property type="protein sequence ID" value="UYM04694.1"/>
    <property type="molecule type" value="Genomic_DNA"/>
</dbReference>
<dbReference type="InterPro" id="IPR016032">
    <property type="entry name" value="Sig_transdc_resp-reg_C-effctor"/>
</dbReference>
<sequence>MAVQGTLHQADVSTGSHVPPWPQEIRFCRAPDGARLAFAMAGSGYPMVTTCGFMGNLEYDPGHPVFAPVLDAFKARWAYLRYDERGDGLSQGSDHDFSLRTRVKDLEAVVDAAGLDRFALFGASFGGPLAIAYAARHPDRVSHLILASTYARGPAFGVAAAREAEAFARLIRVGWAKGARVRHTLSTGLIPGATAETVAWFDDHQPILTSGEAFAVSYLSRLQVDVSALLPRVIAPAVVVHTRDDMMASFSEACRMTAEMPHARLIAYGGGGHVFPEHWPHAHRSHDSIHAIADFISTPPAKLGPKAEPLATLSAREVSILDLASYGLSNEAMASRLCLSVRTIERHMSNIYAKLQLTGPTARTAAVGMHLRRRR</sequence>
<dbReference type="PANTHER" id="PTHR43433">
    <property type="entry name" value="HYDROLASE, ALPHA/BETA FOLD FAMILY PROTEIN"/>
    <property type="match status" value="1"/>
</dbReference>
<organism evidence="2 3">
    <name type="scientific">Solicola gregarius</name>
    <dbReference type="NCBI Taxonomy" id="2908642"/>
    <lineage>
        <taxon>Bacteria</taxon>
        <taxon>Bacillati</taxon>
        <taxon>Actinomycetota</taxon>
        <taxon>Actinomycetes</taxon>
        <taxon>Propionibacteriales</taxon>
        <taxon>Nocardioidaceae</taxon>
        <taxon>Solicola</taxon>
    </lineage>
</organism>
<name>A0AA46YKL1_9ACTN</name>
<dbReference type="CDD" id="cd06170">
    <property type="entry name" value="LuxR_C_like"/>
    <property type="match status" value="1"/>
</dbReference>
<dbReference type="PANTHER" id="PTHR43433:SF5">
    <property type="entry name" value="AB HYDROLASE-1 DOMAIN-CONTAINING PROTEIN"/>
    <property type="match status" value="1"/>
</dbReference>
<dbReference type="SUPFAM" id="SSF46894">
    <property type="entry name" value="C-terminal effector domain of the bipartite response regulators"/>
    <property type="match status" value="1"/>
</dbReference>
<dbReference type="Pfam" id="PF00561">
    <property type="entry name" value="Abhydrolase_1"/>
    <property type="match status" value="1"/>
</dbReference>
<reference evidence="2" key="1">
    <citation type="submission" date="2022-01" db="EMBL/GenBank/DDBJ databases">
        <title>Nocardioidaceae gen. sp. A5X3R13.</title>
        <authorList>
            <person name="Lopez Marin M.A."/>
            <person name="Uhlik O."/>
        </authorList>
    </citation>
    <scope>NUCLEOTIDE SEQUENCE</scope>
    <source>
        <strain evidence="2">A5X3R13</strain>
    </source>
</reference>
<evidence type="ECO:0000313" key="2">
    <source>
        <dbReference type="EMBL" id="UYM04694.1"/>
    </source>
</evidence>
<keyword evidence="3" id="KW-1185">Reference proteome</keyword>
<dbReference type="InterPro" id="IPR000792">
    <property type="entry name" value="Tscrpt_reg_LuxR_C"/>
</dbReference>
<dbReference type="KEGG" id="sgrg:L0C25_19480"/>
<dbReference type="PRINTS" id="PR00111">
    <property type="entry name" value="ABHYDROLASE"/>
</dbReference>
<feature type="domain" description="HTH luxR-type" evidence="1">
    <location>
        <begin position="306"/>
        <end position="374"/>
    </location>
</feature>
<gene>
    <name evidence="2" type="ORF">L0C25_19480</name>
</gene>
<dbReference type="Pfam" id="PF00196">
    <property type="entry name" value="GerE"/>
    <property type="match status" value="1"/>
</dbReference>
<dbReference type="SMART" id="SM00421">
    <property type="entry name" value="HTH_LUXR"/>
    <property type="match status" value="1"/>
</dbReference>
<keyword evidence="2" id="KW-0378">Hydrolase</keyword>
<dbReference type="GO" id="GO:0016787">
    <property type="term" value="F:hydrolase activity"/>
    <property type="evidence" value="ECO:0007669"/>
    <property type="project" value="UniProtKB-KW"/>
</dbReference>
<dbReference type="InterPro" id="IPR036388">
    <property type="entry name" value="WH-like_DNA-bd_sf"/>
</dbReference>
<accession>A0AA46YKL1</accession>
<dbReference type="InterPro" id="IPR029058">
    <property type="entry name" value="AB_hydrolase_fold"/>
</dbReference>
<protein>
    <submittedName>
        <fullName evidence="2">Alpha/beta fold hydrolase</fullName>
    </submittedName>
</protein>
<dbReference type="SUPFAM" id="SSF53474">
    <property type="entry name" value="alpha/beta-Hydrolases"/>
    <property type="match status" value="1"/>
</dbReference>
<proteinExistence type="predicted"/>
<dbReference type="GO" id="GO:0006355">
    <property type="term" value="P:regulation of DNA-templated transcription"/>
    <property type="evidence" value="ECO:0007669"/>
    <property type="project" value="InterPro"/>
</dbReference>
<dbReference type="Gene3D" id="1.10.10.10">
    <property type="entry name" value="Winged helix-like DNA-binding domain superfamily/Winged helix DNA-binding domain"/>
    <property type="match status" value="1"/>
</dbReference>
<dbReference type="PROSITE" id="PS50043">
    <property type="entry name" value="HTH_LUXR_2"/>
    <property type="match status" value="1"/>
</dbReference>
<dbReference type="RefSeq" id="WP_271633452.1">
    <property type="nucleotide sequence ID" value="NZ_CP094970.1"/>
</dbReference>
<dbReference type="Proteomes" id="UP001164390">
    <property type="component" value="Chromosome"/>
</dbReference>
<dbReference type="PRINTS" id="PR00038">
    <property type="entry name" value="HTHLUXR"/>
</dbReference>
<dbReference type="InterPro" id="IPR050471">
    <property type="entry name" value="AB_hydrolase"/>
</dbReference>
<evidence type="ECO:0000259" key="1">
    <source>
        <dbReference type="PROSITE" id="PS50043"/>
    </source>
</evidence>
<dbReference type="AlphaFoldDB" id="A0AA46YKL1"/>